<evidence type="ECO:0000313" key="6">
    <source>
        <dbReference type="EMBL" id="PVG83161.1"/>
    </source>
</evidence>
<dbReference type="SFLD" id="SFLDG00179">
    <property type="entry name" value="mandelate_racemase"/>
    <property type="match status" value="1"/>
</dbReference>
<feature type="binding site" evidence="2">
    <location>
        <position position="154"/>
    </location>
    <ligand>
        <name>substrate</name>
    </ligand>
</feature>
<accession>A0A2T8FBS8</accession>
<dbReference type="InterPro" id="IPR029017">
    <property type="entry name" value="Enolase-like_N"/>
</dbReference>
<feature type="binding site" evidence="2">
    <location>
        <position position="99"/>
    </location>
    <ligand>
        <name>substrate</name>
    </ligand>
</feature>
<gene>
    <name evidence="6" type="ORF">DDE18_07545</name>
</gene>
<feature type="binding site" evidence="2">
    <location>
        <position position="53"/>
    </location>
    <ligand>
        <name>substrate</name>
    </ligand>
</feature>
<dbReference type="CDD" id="cd03326">
    <property type="entry name" value="MR_like_1"/>
    <property type="match status" value="1"/>
</dbReference>
<feature type="site" description="Transition state stabilizer" evidence="4">
    <location>
        <position position="180"/>
    </location>
</feature>
<evidence type="ECO:0000256" key="2">
    <source>
        <dbReference type="PIRSR" id="PIRSR634611-2"/>
    </source>
</evidence>
<dbReference type="Gene3D" id="3.30.390.10">
    <property type="entry name" value="Enolase-like, N-terminal domain"/>
    <property type="match status" value="1"/>
</dbReference>
<dbReference type="InterPro" id="IPR034593">
    <property type="entry name" value="DgoD-like"/>
</dbReference>
<reference evidence="6 7" key="1">
    <citation type="submission" date="2018-04" db="EMBL/GenBank/DDBJ databases">
        <title>Genome of Nocardioides gansuensis WSJ-1.</title>
        <authorList>
            <person name="Wu S."/>
            <person name="Wang G."/>
        </authorList>
    </citation>
    <scope>NUCLEOTIDE SEQUENCE [LARGE SCALE GENOMIC DNA]</scope>
    <source>
        <strain evidence="6 7">WSJ-1</strain>
    </source>
</reference>
<dbReference type="SUPFAM" id="SSF51604">
    <property type="entry name" value="Enolase C-terminal domain-like"/>
    <property type="match status" value="1"/>
</dbReference>
<dbReference type="InterPro" id="IPR034611">
    <property type="entry name" value="D-tartrate_dehydratase"/>
</dbReference>
<feature type="binding site" evidence="3">
    <location>
        <position position="238"/>
    </location>
    <ligand>
        <name>Mg(2+)</name>
        <dbReference type="ChEBI" id="CHEBI:18420"/>
    </ligand>
</feature>
<dbReference type="InterPro" id="IPR013342">
    <property type="entry name" value="Mandelate_racemase_C"/>
</dbReference>
<feature type="binding site" evidence="2">
    <location>
        <position position="321"/>
    </location>
    <ligand>
        <name>substrate</name>
    </ligand>
</feature>
<proteinExistence type="predicted"/>
<dbReference type="Pfam" id="PF13378">
    <property type="entry name" value="MR_MLE_C"/>
    <property type="match status" value="1"/>
</dbReference>
<protein>
    <submittedName>
        <fullName evidence="6">Mandelate racemase</fullName>
    </submittedName>
</protein>
<keyword evidence="3" id="KW-0460">Magnesium</keyword>
<feature type="domain" description="Mandelate racemase/muconate lactonizing enzyme C-terminal" evidence="5">
    <location>
        <begin position="161"/>
        <end position="259"/>
    </location>
</feature>
<feature type="site" description="Transition state stabilizer" evidence="4">
    <location>
        <position position="340"/>
    </location>
</feature>
<dbReference type="InterPro" id="IPR036849">
    <property type="entry name" value="Enolase-like_C_sf"/>
</dbReference>
<feature type="active site" description="Proton donor/acceptor" evidence="1">
    <location>
        <position position="321"/>
    </location>
</feature>
<dbReference type="OrthoDB" id="9802699at2"/>
<dbReference type="SFLD" id="SFLDF00118">
    <property type="entry name" value="D-tartrate_dehydratase"/>
    <property type="match status" value="1"/>
</dbReference>
<dbReference type="PANTHER" id="PTHR48080:SF5">
    <property type="entry name" value="D(-)-TARTRATE DEHYDRATASE"/>
    <property type="match status" value="1"/>
</dbReference>
<keyword evidence="7" id="KW-1185">Reference proteome</keyword>
<feature type="binding site" evidence="2">
    <location>
        <position position="19"/>
    </location>
    <ligand>
        <name>substrate</name>
    </ligand>
</feature>
<dbReference type="GO" id="GO:0046872">
    <property type="term" value="F:metal ion binding"/>
    <property type="evidence" value="ECO:0007669"/>
    <property type="project" value="UniProtKB-KW"/>
</dbReference>
<feature type="binding site" evidence="2">
    <location>
        <position position="264"/>
    </location>
    <ligand>
        <name>substrate</name>
    </ligand>
</feature>
<feature type="binding site" evidence="2">
    <location>
        <position position="238"/>
    </location>
    <ligand>
        <name>substrate</name>
    </ligand>
</feature>
<feature type="binding site" evidence="2">
    <location>
        <position position="180"/>
    </location>
    <ligand>
        <name>substrate</name>
    </ligand>
</feature>
<keyword evidence="3" id="KW-0479">Metal-binding</keyword>
<dbReference type="PANTHER" id="PTHR48080">
    <property type="entry name" value="D-GALACTONATE DEHYDRATASE-RELATED"/>
    <property type="match status" value="1"/>
</dbReference>
<name>A0A2T8FBS8_9ACTN</name>
<evidence type="ECO:0000259" key="5">
    <source>
        <dbReference type="SMART" id="SM00922"/>
    </source>
</evidence>
<feature type="site" description="Transition state stabilizer" evidence="4">
    <location>
        <position position="53"/>
    </location>
</feature>
<comment type="caution">
    <text evidence="6">The sequence shown here is derived from an EMBL/GenBank/DDBJ whole genome shotgun (WGS) entry which is preliminary data.</text>
</comment>
<comment type="cofactor">
    <cofactor evidence="3">
        <name>Mg(2+)</name>
        <dbReference type="ChEBI" id="CHEBI:18420"/>
    </cofactor>
    <text evidence="3">Binds 1 Mg(2+) ion per subunit.</text>
</comment>
<feature type="binding site" evidence="3">
    <location>
        <position position="264"/>
    </location>
    <ligand>
        <name>Mg(2+)</name>
        <dbReference type="ChEBI" id="CHEBI:18420"/>
    </ligand>
</feature>
<dbReference type="GO" id="GO:0047808">
    <property type="term" value="F:D(-)-tartrate dehydratase activity"/>
    <property type="evidence" value="ECO:0007669"/>
    <property type="project" value="InterPro"/>
</dbReference>
<feature type="site" description="Increases basicity of active site His" evidence="4">
    <location>
        <position position="291"/>
    </location>
</feature>
<sequence length="388" mass="42731">MKIISAHEGVIPISSSMGNAFIDFSTMDCSILALVSDVMVDGEPVVGYGFNSNGRYSAGEILRRRVLPRLMGAPANSLLDDDGLLSPSTAWDVMMRNEKPGGHGERSVAVGVVDMALHDLAAKIAGVPLYRWISDKYGDGTFDDSVFVYAAGGYYAPNKTYRDLQDEMKGFLDAGYNVVKMKIGGADLAEDLRRIEAVLEVLDGDGSRLAVDANGRFDLDRALEYGRALEPYGLFWYEEVGDPLDYRLNATLSEHYRGPIATGENLFSLQDARNLIRYGGMRPDRDYIQVDPALSYGLVEYRRIQHMLAQHGWSSRRCIPHGGHQFSLHIAAALKLGGNESYPDEFQPTGGFADDAVVVNSRVKLDDRPGIGFEGKANFHKVLRELHA</sequence>
<evidence type="ECO:0000256" key="4">
    <source>
        <dbReference type="PIRSR" id="PIRSR634611-4"/>
    </source>
</evidence>
<dbReference type="InterPro" id="IPR029065">
    <property type="entry name" value="Enolase_C-like"/>
</dbReference>
<dbReference type="SMART" id="SM00922">
    <property type="entry name" value="MR_MLE"/>
    <property type="match status" value="1"/>
</dbReference>
<evidence type="ECO:0000256" key="3">
    <source>
        <dbReference type="PIRSR" id="PIRSR634611-3"/>
    </source>
</evidence>
<dbReference type="SFLD" id="SFLDS00001">
    <property type="entry name" value="Enolase"/>
    <property type="match status" value="1"/>
</dbReference>
<dbReference type="AlphaFoldDB" id="A0A2T8FBS8"/>
<evidence type="ECO:0000313" key="7">
    <source>
        <dbReference type="Proteomes" id="UP000246018"/>
    </source>
</evidence>
<feature type="binding site" evidence="3">
    <location>
        <position position="212"/>
    </location>
    <ligand>
        <name>Mg(2+)</name>
        <dbReference type="ChEBI" id="CHEBI:18420"/>
    </ligand>
</feature>
<dbReference type="Gene3D" id="3.20.20.120">
    <property type="entry name" value="Enolase-like C-terminal domain"/>
    <property type="match status" value="1"/>
</dbReference>
<dbReference type="RefSeq" id="WP_116571641.1">
    <property type="nucleotide sequence ID" value="NZ_QDGZ01000003.1"/>
</dbReference>
<organism evidence="6 7">
    <name type="scientific">Nocardioides gansuensis</name>
    <dbReference type="NCBI Taxonomy" id="2138300"/>
    <lineage>
        <taxon>Bacteria</taxon>
        <taxon>Bacillati</taxon>
        <taxon>Actinomycetota</taxon>
        <taxon>Actinomycetes</taxon>
        <taxon>Propionibacteriales</taxon>
        <taxon>Nocardioidaceae</taxon>
        <taxon>Nocardioides</taxon>
    </lineage>
</organism>
<feature type="active site" description="acceptor" evidence="1">
    <location>
        <position position="182"/>
    </location>
</feature>
<dbReference type="SUPFAM" id="SSF54826">
    <property type="entry name" value="Enolase N-terminal domain-like"/>
    <property type="match status" value="1"/>
</dbReference>
<dbReference type="EMBL" id="QDGZ01000003">
    <property type="protein sequence ID" value="PVG83161.1"/>
    <property type="molecule type" value="Genomic_DNA"/>
</dbReference>
<dbReference type="Proteomes" id="UP000246018">
    <property type="component" value="Unassembled WGS sequence"/>
</dbReference>
<evidence type="ECO:0000256" key="1">
    <source>
        <dbReference type="PIRSR" id="PIRSR634611-1"/>
    </source>
</evidence>